<organism evidence="3 4">
    <name type="scientific">Saccharopolyspora oryzae</name>
    <dbReference type="NCBI Taxonomy" id="2997343"/>
    <lineage>
        <taxon>Bacteria</taxon>
        <taxon>Bacillati</taxon>
        <taxon>Actinomycetota</taxon>
        <taxon>Actinomycetes</taxon>
        <taxon>Pseudonocardiales</taxon>
        <taxon>Pseudonocardiaceae</taxon>
        <taxon>Saccharopolyspora</taxon>
    </lineage>
</organism>
<dbReference type="PANTHER" id="PTHR43798">
    <property type="entry name" value="MONOACYLGLYCEROL LIPASE"/>
    <property type="match status" value="1"/>
</dbReference>
<name>A0ABT4V2U1_9PSEU</name>
<reference evidence="3 4" key="1">
    <citation type="submission" date="2022-11" db="EMBL/GenBank/DDBJ databases">
        <title>Draft genome sequence of Saccharopolyspora sp. WRP15-2 isolated from rhizosphere soils of wild rice in Thailand.</title>
        <authorList>
            <person name="Duangmal K."/>
            <person name="Kammanee S."/>
            <person name="Muangham S."/>
        </authorList>
    </citation>
    <scope>NUCLEOTIDE SEQUENCE [LARGE SCALE GENOMIC DNA]</scope>
    <source>
        <strain evidence="3 4">WRP15-2</strain>
    </source>
</reference>
<accession>A0ABT4V2U1</accession>
<dbReference type="Proteomes" id="UP001210380">
    <property type="component" value="Unassembled WGS sequence"/>
</dbReference>
<keyword evidence="4" id="KW-1185">Reference proteome</keyword>
<comment type="caution">
    <text evidence="3">The sequence shown here is derived from an EMBL/GenBank/DDBJ whole genome shotgun (WGS) entry which is preliminary data.</text>
</comment>
<gene>
    <name evidence="3" type="ORF">OU415_19910</name>
</gene>
<sequence>MGFQNPQDAEDFFTAYDAALAQWPIPFEARDLASAWGTTRIHTCGNADGTPLVLLPGGGATSAIWAANVERLGETHRIHAVDLLGEAGRSVADGEPIRDIDDLMSWLDDVFDQLGLESADLCGHSYGAWIALHHAVRSPRVRRLAVLDPTDCFTGWNRKYLLRAVPMLLLPNPRRTRKFLRWETGGSGIDATQLELLARAATFPRSKVITGPKPDPTRLSVPTLVLAAGKSKAHDVKGLVAEAQRTVPDVRTGVLPDVSHHSIPGHRAEDLNDVLADFLR</sequence>
<evidence type="ECO:0000313" key="3">
    <source>
        <dbReference type="EMBL" id="MDA3627714.1"/>
    </source>
</evidence>
<dbReference type="InterPro" id="IPR050266">
    <property type="entry name" value="AB_hydrolase_sf"/>
</dbReference>
<evidence type="ECO:0000256" key="1">
    <source>
        <dbReference type="ARBA" id="ARBA00022801"/>
    </source>
</evidence>
<dbReference type="RefSeq" id="WP_270950388.1">
    <property type="nucleotide sequence ID" value="NZ_JAQGLA010000032.1"/>
</dbReference>
<dbReference type="Pfam" id="PF12697">
    <property type="entry name" value="Abhydrolase_6"/>
    <property type="match status" value="1"/>
</dbReference>
<dbReference type="EMBL" id="JAQGLA010000032">
    <property type="protein sequence ID" value="MDA3627714.1"/>
    <property type="molecule type" value="Genomic_DNA"/>
</dbReference>
<feature type="domain" description="AB hydrolase-1" evidence="2">
    <location>
        <begin position="52"/>
        <end position="273"/>
    </location>
</feature>
<dbReference type="InterPro" id="IPR000073">
    <property type="entry name" value="AB_hydrolase_1"/>
</dbReference>
<dbReference type="PANTHER" id="PTHR43798:SF31">
    <property type="entry name" value="AB HYDROLASE SUPERFAMILY PROTEIN YCLE"/>
    <property type="match status" value="1"/>
</dbReference>
<evidence type="ECO:0000313" key="4">
    <source>
        <dbReference type="Proteomes" id="UP001210380"/>
    </source>
</evidence>
<proteinExistence type="predicted"/>
<dbReference type="Gene3D" id="3.40.50.1820">
    <property type="entry name" value="alpha/beta hydrolase"/>
    <property type="match status" value="1"/>
</dbReference>
<dbReference type="InterPro" id="IPR029058">
    <property type="entry name" value="AB_hydrolase_fold"/>
</dbReference>
<protein>
    <submittedName>
        <fullName evidence="3">Alpha/beta hydrolase</fullName>
    </submittedName>
</protein>
<keyword evidence="1 3" id="KW-0378">Hydrolase</keyword>
<dbReference type="SUPFAM" id="SSF53474">
    <property type="entry name" value="alpha/beta-Hydrolases"/>
    <property type="match status" value="1"/>
</dbReference>
<dbReference type="GO" id="GO:0016787">
    <property type="term" value="F:hydrolase activity"/>
    <property type="evidence" value="ECO:0007669"/>
    <property type="project" value="UniProtKB-KW"/>
</dbReference>
<evidence type="ECO:0000259" key="2">
    <source>
        <dbReference type="Pfam" id="PF12697"/>
    </source>
</evidence>